<dbReference type="GO" id="GO:0006354">
    <property type="term" value="P:DNA-templated transcription elongation"/>
    <property type="evidence" value="ECO:0007669"/>
    <property type="project" value="InterPro"/>
</dbReference>
<dbReference type="CDD" id="cd09895">
    <property type="entry name" value="NGN_SP_UpxY"/>
    <property type="match status" value="1"/>
</dbReference>
<dbReference type="GO" id="GO:0031564">
    <property type="term" value="P:transcription antitermination"/>
    <property type="evidence" value="ECO:0007669"/>
    <property type="project" value="UniProtKB-KW"/>
</dbReference>
<dbReference type="InterPro" id="IPR043425">
    <property type="entry name" value="NusG-like"/>
</dbReference>
<organism evidence="5 6">
    <name type="scientific">Niabella drilacis (strain DSM 25811 / CCM 8410 / CCUG 62505 / LMG 26954 / E90)</name>
    <dbReference type="NCBI Taxonomy" id="1285928"/>
    <lineage>
        <taxon>Bacteria</taxon>
        <taxon>Pseudomonadati</taxon>
        <taxon>Bacteroidota</taxon>
        <taxon>Chitinophagia</taxon>
        <taxon>Chitinophagales</taxon>
        <taxon>Chitinophagaceae</taxon>
        <taxon>Niabella</taxon>
    </lineage>
</organism>
<sequence length="209" mass="24715">MLKYEFNPNFLYERCYCYICRDVPVAFVKVPFYPDGTEVAKPCKAMKEKNWYAIYTKPRWEKKVSKLLTDRDIVTYCPLNQVRRRWSDRIKIVQVPLLPSYLFVHIDTTELQKVRETPGVINFVYIEGKPAIVKEYEVVRIRKFLSEFENVELVPFSLRKNQRVMINQGVLVEEEGRVIDLKNNKVAVAIESLNYHLVALFDKSKLINN</sequence>
<keyword evidence="1" id="KW-0889">Transcription antitermination</keyword>
<accession>A0A1G6NPI2</accession>
<gene>
    <name evidence="5" type="ORF">SAMN04487894_103348</name>
</gene>
<reference evidence="6" key="1">
    <citation type="submission" date="2016-10" db="EMBL/GenBank/DDBJ databases">
        <authorList>
            <person name="Varghese N."/>
            <person name="Submissions S."/>
        </authorList>
    </citation>
    <scope>NUCLEOTIDE SEQUENCE [LARGE SCALE GENOMIC DNA]</scope>
    <source>
        <strain evidence="6">DSM 25811 / CCM 8410 / LMG 26954 / E90</strain>
    </source>
</reference>
<dbReference type="SMART" id="SM00738">
    <property type="entry name" value="NGN"/>
    <property type="match status" value="1"/>
</dbReference>
<dbReference type="AlphaFoldDB" id="A0A1G6NPI2"/>
<dbReference type="Pfam" id="PF02357">
    <property type="entry name" value="NusG"/>
    <property type="match status" value="1"/>
</dbReference>
<dbReference type="InterPro" id="IPR006645">
    <property type="entry name" value="NGN-like_dom"/>
</dbReference>
<dbReference type="SUPFAM" id="SSF82679">
    <property type="entry name" value="N-utilization substance G protein NusG, N-terminal domain"/>
    <property type="match status" value="1"/>
</dbReference>
<feature type="domain" description="NusG-like N-terminal" evidence="4">
    <location>
        <begin position="48"/>
        <end position="145"/>
    </location>
</feature>
<evidence type="ECO:0000313" key="6">
    <source>
        <dbReference type="Proteomes" id="UP000198757"/>
    </source>
</evidence>
<dbReference type="PANTHER" id="PTHR30265">
    <property type="entry name" value="RHO-INTERACTING TRANSCRIPTION TERMINATION FACTOR NUSG"/>
    <property type="match status" value="1"/>
</dbReference>
<evidence type="ECO:0000256" key="2">
    <source>
        <dbReference type="ARBA" id="ARBA00023015"/>
    </source>
</evidence>
<name>A0A1G6NPI2_NIADE</name>
<dbReference type="NCBIfam" id="NF033644">
    <property type="entry name" value="antiterm_UpxY"/>
    <property type="match status" value="1"/>
</dbReference>
<evidence type="ECO:0000313" key="5">
    <source>
        <dbReference type="EMBL" id="SDC69679.1"/>
    </source>
</evidence>
<keyword evidence="2" id="KW-0805">Transcription regulation</keyword>
<evidence type="ECO:0000256" key="1">
    <source>
        <dbReference type="ARBA" id="ARBA00022814"/>
    </source>
</evidence>
<keyword evidence="3" id="KW-0804">Transcription</keyword>
<dbReference type="STRING" id="1285928.SAMN04487894_103348"/>
<keyword evidence="6" id="KW-1185">Reference proteome</keyword>
<dbReference type="InterPro" id="IPR036735">
    <property type="entry name" value="NGN_dom_sf"/>
</dbReference>
<dbReference type="Gene3D" id="3.30.70.940">
    <property type="entry name" value="NusG, N-terminal domain"/>
    <property type="match status" value="1"/>
</dbReference>
<evidence type="ECO:0000259" key="4">
    <source>
        <dbReference type="SMART" id="SM00738"/>
    </source>
</evidence>
<protein>
    <submittedName>
        <fullName evidence="5">Transcription antitermination factor NusG</fullName>
    </submittedName>
</protein>
<evidence type="ECO:0000256" key="3">
    <source>
        <dbReference type="ARBA" id="ARBA00023163"/>
    </source>
</evidence>
<dbReference type="Proteomes" id="UP000198757">
    <property type="component" value="Unassembled WGS sequence"/>
</dbReference>
<dbReference type="EMBL" id="FMZO01000003">
    <property type="protein sequence ID" value="SDC69679.1"/>
    <property type="molecule type" value="Genomic_DNA"/>
</dbReference>
<proteinExistence type="predicted"/>
<dbReference type="PANTHER" id="PTHR30265:SF4">
    <property type="entry name" value="KOW MOTIF FAMILY PROTEIN, EXPRESSED"/>
    <property type="match status" value="1"/>
</dbReference>